<reference evidence="4" key="1">
    <citation type="submission" date="2015-02" db="EMBL/GenBank/DDBJ databases">
        <title>Genome sequencing for Strongylocentrotus purpuratus.</title>
        <authorList>
            <person name="Murali S."/>
            <person name="Liu Y."/>
            <person name="Vee V."/>
            <person name="English A."/>
            <person name="Wang M."/>
            <person name="Skinner E."/>
            <person name="Han Y."/>
            <person name="Muzny D.M."/>
            <person name="Worley K.C."/>
            <person name="Gibbs R.A."/>
        </authorList>
    </citation>
    <scope>NUCLEOTIDE SEQUENCE</scope>
</reference>
<protein>
    <submittedName>
        <fullName evidence="3">Uncharacterized protein</fullName>
    </submittedName>
</protein>
<name>A0A7M7HFD5_STRPU</name>
<dbReference type="InParanoid" id="A0A7M7HFD5"/>
<evidence type="ECO:0000256" key="1">
    <source>
        <dbReference type="SAM" id="MobiDB-lite"/>
    </source>
</evidence>
<dbReference type="AlphaFoldDB" id="A0A7M7HFD5"/>
<evidence type="ECO:0000313" key="3">
    <source>
        <dbReference type="EnsemblMetazoa" id="XP_011662205"/>
    </source>
</evidence>
<keyword evidence="4" id="KW-1185">Reference proteome</keyword>
<feature type="chain" id="PRO_5029786957" evidence="2">
    <location>
        <begin position="22"/>
        <end position="143"/>
    </location>
</feature>
<organism evidence="3 4">
    <name type="scientific">Strongylocentrotus purpuratus</name>
    <name type="common">Purple sea urchin</name>
    <dbReference type="NCBI Taxonomy" id="7668"/>
    <lineage>
        <taxon>Eukaryota</taxon>
        <taxon>Metazoa</taxon>
        <taxon>Echinodermata</taxon>
        <taxon>Eleutherozoa</taxon>
        <taxon>Echinozoa</taxon>
        <taxon>Echinoidea</taxon>
        <taxon>Euechinoidea</taxon>
        <taxon>Echinacea</taxon>
        <taxon>Camarodonta</taxon>
        <taxon>Echinidea</taxon>
        <taxon>Strongylocentrotidae</taxon>
        <taxon>Strongylocentrotus</taxon>
    </lineage>
</organism>
<feature type="signal peptide" evidence="2">
    <location>
        <begin position="1"/>
        <end position="21"/>
    </location>
</feature>
<dbReference type="RefSeq" id="XP_011662205.2">
    <property type="nucleotide sequence ID" value="XM_011663903.2"/>
</dbReference>
<reference evidence="3" key="2">
    <citation type="submission" date="2021-01" db="UniProtKB">
        <authorList>
            <consortium name="EnsemblMetazoa"/>
        </authorList>
    </citation>
    <scope>IDENTIFICATION</scope>
</reference>
<dbReference type="KEGG" id="spu:105437381"/>
<dbReference type="GeneID" id="105437381"/>
<feature type="region of interest" description="Disordered" evidence="1">
    <location>
        <begin position="56"/>
        <end position="118"/>
    </location>
</feature>
<dbReference type="EnsemblMetazoa" id="XM_011663903">
    <property type="protein sequence ID" value="XP_011662205"/>
    <property type="gene ID" value="LOC105437381"/>
</dbReference>
<sequence>MKSSSGLLLVVLTLSFNEGLAKPVFEFEDWRIGEDNNMADPSQDADMEPRSFLVQSSWVSSSNDDSGSGDAYSGSGDYSDWLSTSGSESGSGSVSESGSGSESESESASASGSGSGFMSEEIRVSELKQFIPLYLHHAHIALE</sequence>
<dbReference type="Proteomes" id="UP000007110">
    <property type="component" value="Unassembled WGS sequence"/>
</dbReference>
<proteinExistence type="predicted"/>
<accession>A0A7M7HFD5</accession>
<keyword evidence="2" id="KW-0732">Signal</keyword>
<evidence type="ECO:0000313" key="4">
    <source>
        <dbReference type="Proteomes" id="UP000007110"/>
    </source>
</evidence>
<evidence type="ECO:0000256" key="2">
    <source>
        <dbReference type="SAM" id="SignalP"/>
    </source>
</evidence>